<dbReference type="FunFam" id="1.10.1200.10:FF:000007">
    <property type="entry name" value="Probable polyketide synthase pks17"/>
    <property type="match status" value="1"/>
</dbReference>
<accession>A0A1T4SRB9</accession>
<evidence type="ECO:0000256" key="2">
    <source>
        <dbReference type="ARBA" id="ARBA00022553"/>
    </source>
</evidence>
<dbReference type="InterPro" id="IPR009081">
    <property type="entry name" value="PP-bd_ACP"/>
</dbReference>
<organism evidence="5 6">
    <name type="scientific">Marinactinospora thermotolerans DSM 45154</name>
    <dbReference type="NCBI Taxonomy" id="1122192"/>
    <lineage>
        <taxon>Bacteria</taxon>
        <taxon>Bacillati</taxon>
        <taxon>Actinomycetota</taxon>
        <taxon>Actinomycetes</taxon>
        <taxon>Streptosporangiales</taxon>
        <taxon>Nocardiopsidaceae</taxon>
        <taxon>Marinactinospora</taxon>
    </lineage>
</organism>
<dbReference type="SMART" id="SM01294">
    <property type="entry name" value="PKS_PP_betabranch"/>
    <property type="match status" value="1"/>
</dbReference>
<dbReference type="Proteomes" id="UP000190637">
    <property type="component" value="Unassembled WGS sequence"/>
</dbReference>
<proteinExistence type="predicted"/>
<dbReference type="Gene3D" id="3.40.50.720">
    <property type="entry name" value="NAD(P)-binding Rossmann-like Domain"/>
    <property type="match status" value="1"/>
</dbReference>
<evidence type="ECO:0000259" key="4">
    <source>
        <dbReference type="PROSITE" id="PS50075"/>
    </source>
</evidence>
<dbReference type="Pfam" id="PF00550">
    <property type="entry name" value="PP-binding"/>
    <property type="match status" value="1"/>
</dbReference>
<dbReference type="EMBL" id="FUWS01000011">
    <property type="protein sequence ID" value="SKA30713.1"/>
    <property type="molecule type" value="Genomic_DNA"/>
</dbReference>
<dbReference type="RefSeq" id="WP_144390200.1">
    <property type="nucleotide sequence ID" value="NZ_FUWS01000011.1"/>
</dbReference>
<dbReference type="SUPFAM" id="SSF47336">
    <property type="entry name" value="ACP-like"/>
    <property type="match status" value="1"/>
</dbReference>
<dbReference type="InterPro" id="IPR036291">
    <property type="entry name" value="NAD(P)-bd_dom_sf"/>
</dbReference>
<evidence type="ECO:0000313" key="6">
    <source>
        <dbReference type="Proteomes" id="UP000190637"/>
    </source>
</evidence>
<keyword evidence="6" id="KW-1185">Reference proteome</keyword>
<dbReference type="AlphaFoldDB" id="A0A1T4SRB9"/>
<name>A0A1T4SRB9_9ACTN</name>
<evidence type="ECO:0000256" key="1">
    <source>
        <dbReference type="ARBA" id="ARBA00022450"/>
    </source>
</evidence>
<feature type="non-terminal residue" evidence="5">
    <location>
        <position position="1"/>
    </location>
</feature>
<dbReference type="SMART" id="SM00823">
    <property type="entry name" value="PKS_PP"/>
    <property type="match status" value="1"/>
</dbReference>
<dbReference type="GO" id="GO:0004312">
    <property type="term" value="F:fatty acid synthase activity"/>
    <property type="evidence" value="ECO:0007669"/>
    <property type="project" value="TreeGrafter"/>
</dbReference>
<evidence type="ECO:0000256" key="3">
    <source>
        <dbReference type="ARBA" id="ARBA00022679"/>
    </source>
</evidence>
<dbReference type="PROSITE" id="PS00012">
    <property type="entry name" value="PHOSPHOPANTETHEINE"/>
    <property type="match status" value="1"/>
</dbReference>
<dbReference type="InterPro" id="IPR036736">
    <property type="entry name" value="ACP-like_sf"/>
</dbReference>
<dbReference type="SMART" id="SM00822">
    <property type="entry name" value="PKS_KR"/>
    <property type="match status" value="1"/>
</dbReference>
<keyword evidence="3" id="KW-0808">Transferase</keyword>
<sequence length="362" mass="38048">ASASASGLTAVFHTAGVLDDGLITSLTPERIDRVLAAKADAAWYLHQATLDHDLTAFVLYSSTAGTLEGAGQGNYAAANAFLDALAHHRQDHGLPAQSLAWGLWSPETGGMTAGLEKADLQRITASGFLPLRAEQGMELLDAAMAAPEASVVLAPFDERTLATRDAGIPELLRGLVRAPVRRTAQAAAPAEEAGTSLEQRLAGLSREEAGQVLVELVRGEAAAVLGHASADRIDPERNFSELGFDSLTSVELRNRLGRATGLRLSATLVFDHPNVLAIAEHIGEEILPEKEPVTPQVLQSLDALAELLRQVPGDEEGRTAITGRLRELLDGWQGGSADGDGAAGDVRTADADELFALIDKGL</sequence>
<dbReference type="InterPro" id="IPR013968">
    <property type="entry name" value="PKS_KR"/>
</dbReference>
<dbReference type="STRING" id="1122192.SAMN02745673_03815"/>
<protein>
    <submittedName>
        <fullName evidence="5">Phosphopantetheine attachment site</fullName>
    </submittedName>
</protein>
<dbReference type="InterPro" id="IPR020806">
    <property type="entry name" value="PKS_PP-bd"/>
</dbReference>
<dbReference type="PANTHER" id="PTHR43775">
    <property type="entry name" value="FATTY ACID SYNTHASE"/>
    <property type="match status" value="1"/>
</dbReference>
<feature type="domain" description="Carrier" evidence="4">
    <location>
        <begin position="211"/>
        <end position="286"/>
    </location>
</feature>
<dbReference type="InterPro" id="IPR050091">
    <property type="entry name" value="PKS_NRPS_Biosynth_Enz"/>
</dbReference>
<evidence type="ECO:0000313" key="5">
    <source>
        <dbReference type="EMBL" id="SKA30713.1"/>
    </source>
</evidence>
<dbReference type="InterPro" id="IPR057326">
    <property type="entry name" value="KR_dom"/>
</dbReference>
<reference evidence="5 6" key="1">
    <citation type="submission" date="2017-02" db="EMBL/GenBank/DDBJ databases">
        <authorList>
            <person name="Peterson S.W."/>
        </authorList>
    </citation>
    <scope>NUCLEOTIDE SEQUENCE [LARGE SCALE GENOMIC DNA]</scope>
    <source>
        <strain evidence="5 6">DSM 45154</strain>
    </source>
</reference>
<dbReference type="PROSITE" id="PS50075">
    <property type="entry name" value="CARRIER"/>
    <property type="match status" value="1"/>
</dbReference>
<keyword evidence="2" id="KW-0597">Phosphoprotein</keyword>
<dbReference type="InterPro" id="IPR006162">
    <property type="entry name" value="Ppantetheine_attach_site"/>
</dbReference>
<gene>
    <name evidence="5" type="ORF">SAMN02745673_03815</name>
</gene>
<dbReference type="Gene3D" id="1.10.1200.10">
    <property type="entry name" value="ACP-like"/>
    <property type="match status" value="1"/>
</dbReference>
<keyword evidence="1" id="KW-0596">Phosphopantetheine</keyword>
<dbReference type="SUPFAM" id="SSF51735">
    <property type="entry name" value="NAD(P)-binding Rossmann-fold domains"/>
    <property type="match status" value="1"/>
</dbReference>
<dbReference type="GO" id="GO:0006633">
    <property type="term" value="P:fatty acid biosynthetic process"/>
    <property type="evidence" value="ECO:0007669"/>
    <property type="project" value="TreeGrafter"/>
</dbReference>
<dbReference type="OrthoDB" id="4537517at2"/>
<dbReference type="PANTHER" id="PTHR43775:SF51">
    <property type="entry name" value="INACTIVE PHENOLPHTHIOCEROL SYNTHESIS POLYKETIDE SYNTHASE TYPE I PKS1-RELATED"/>
    <property type="match status" value="1"/>
</dbReference>
<dbReference type="GO" id="GO:0031177">
    <property type="term" value="F:phosphopantetheine binding"/>
    <property type="evidence" value="ECO:0007669"/>
    <property type="project" value="InterPro"/>
</dbReference>
<dbReference type="Pfam" id="PF08659">
    <property type="entry name" value="KR"/>
    <property type="match status" value="1"/>
</dbReference>